<feature type="transmembrane region" description="Helical" evidence="6">
    <location>
        <begin position="114"/>
        <end position="134"/>
    </location>
</feature>
<dbReference type="PANTHER" id="PTHR33529">
    <property type="entry name" value="SLR0882 PROTEIN-RELATED"/>
    <property type="match status" value="1"/>
</dbReference>
<protein>
    <submittedName>
        <fullName evidence="7">Lipopolysaccharide export system permease protein</fullName>
    </submittedName>
</protein>
<evidence type="ECO:0000256" key="4">
    <source>
        <dbReference type="ARBA" id="ARBA00022989"/>
    </source>
</evidence>
<gene>
    <name evidence="7" type="ORF">FHR19_000648</name>
</gene>
<feature type="transmembrane region" description="Helical" evidence="6">
    <location>
        <begin position="20"/>
        <end position="42"/>
    </location>
</feature>
<comment type="subcellular location">
    <subcellularLocation>
        <location evidence="1">Cell membrane</location>
        <topology evidence="1">Multi-pass membrane protein</topology>
    </subcellularLocation>
</comment>
<evidence type="ECO:0000256" key="3">
    <source>
        <dbReference type="ARBA" id="ARBA00022692"/>
    </source>
</evidence>
<keyword evidence="8" id="KW-1185">Reference proteome</keyword>
<evidence type="ECO:0000256" key="2">
    <source>
        <dbReference type="ARBA" id="ARBA00022475"/>
    </source>
</evidence>
<evidence type="ECO:0000256" key="1">
    <source>
        <dbReference type="ARBA" id="ARBA00004651"/>
    </source>
</evidence>
<reference evidence="7 8" key="1">
    <citation type="submission" date="2020-08" db="EMBL/GenBank/DDBJ databases">
        <title>Genomic Encyclopedia of Type Strains, Phase IV (KMG-IV): sequencing the most valuable type-strain genomes for metagenomic binning, comparative biology and taxonomic classification.</title>
        <authorList>
            <person name="Goeker M."/>
        </authorList>
    </citation>
    <scope>NUCLEOTIDE SEQUENCE [LARGE SCALE GENOMIC DNA]</scope>
    <source>
        <strain evidence="7 8">DSM 27244</strain>
    </source>
</reference>
<organism evidence="7 8">
    <name type="scientific">Sphingomonas yantingensis</name>
    <dbReference type="NCBI Taxonomy" id="1241761"/>
    <lineage>
        <taxon>Bacteria</taxon>
        <taxon>Pseudomonadati</taxon>
        <taxon>Pseudomonadota</taxon>
        <taxon>Alphaproteobacteria</taxon>
        <taxon>Sphingomonadales</taxon>
        <taxon>Sphingomonadaceae</taxon>
        <taxon>Sphingomonas</taxon>
    </lineage>
</organism>
<dbReference type="Pfam" id="PF03739">
    <property type="entry name" value="LptF_LptG"/>
    <property type="match status" value="1"/>
</dbReference>
<keyword evidence="2" id="KW-1003">Cell membrane</keyword>
<feature type="transmembrane region" description="Helical" evidence="6">
    <location>
        <begin position="292"/>
        <end position="313"/>
    </location>
</feature>
<dbReference type="AlphaFoldDB" id="A0A7W9AMT4"/>
<comment type="caution">
    <text evidence="7">The sequence shown here is derived from an EMBL/GenBank/DDBJ whole genome shotgun (WGS) entry which is preliminary data.</text>
</comment>
<evidence type="ECO:0000313" key="8">
    <source>
        <dbReference type="Proteomes" id="UP000557739"/>
    </source>
</evidence>
<keyword evidence="4 6" id="KW-1133">Transmembrane helix</keyword>
<dbReference type="EMBL" id="JACIJJ010000001">
    <property type="protein sequence ID" value="MBB5697323.1"/>
    <property type="molecule type" value="Genomic_DNA"/>
</dbReference>
<name>A0A7W9AMT4_9SPHN</name>
<feature type="transmembrane region" description="Helical" evidence="6">
    <location>
        <begin position="355"/>
        <end position="373"/>
    </location>
</feature>
<evidence type="ECO:0000256" key="5">
    <source>
        <dbReference type="ARBA" id="ARBA00023136"/>
    </source>
</evidence>
<evidence type="ECO:0000313" key="7">
    <source>
        <dbReference type="EMBL" id="MBB5697323.1"/>
    </source>
</evidence>
<accession>A0A7W9AMT4</accession>
<keyword evidence="3 6" id="KW-0812">Transmembrane</keyword>
<evidence type="ECO:0000256" key="6">
    <source>
        <dbReference type="SAM" id="Phobius"/>
    </source>
</evidence>
<proteinExistence type="predicted"/>
<feature type="transmembrane region" description="Helical" evidence="6">
    <location>
        <begin position="73"/>
        <end position="94"/>
    </location>
</feature>
<dbReference type="Proteomes" id="UP000557739">
    <property type="component" value="Unassembled WGS sequence"/>
</dbReference>
<dbReference type="GO" id="GO:0043190">
    <property type="term" value="C:ATP-binding cassette (ABC) transporter complex"/>
    <property type="evidence" value="ECO:0007669"/>
    <property type="project" value="TreeGrafter"/>
</dbReference>
<sequence length="409" mass="44928">MAGVDAKGSADLSMGSIDRYMARLIAVPLFSTLIIAAMLLVLDRMLRLFDFVATEGGPVAVVWKMLANLLPEYLGLGIPIGLVLGILLAFRKLASQSELDVLRGVGMSYGRLLRVPYIYTIALAALNLAIVGYVQPKARYAYEELRFELRSGALGASIKVGEFTNFGDAMTLRIEESRDSGADLSGIFVHFRSKDGSWYAATAEKGQFLRTDDPNTIIFRLTRGALVHNSPGFVQPRVLTFTSHDLPIPLPEFGQFRARGDRNLERTLPELVVLGKDPRVTEEIRDTSRAAFHFRVVEVATMFLLPLLALALGIPPKRSSSALGVFLSIVMLVTYHKVNEYGEAVGGLGRIDPILALWGPFAIFAGLVIWMYYQTAYVPGGQPIAALERWVGKIASAIARRLPGRRRMA</sequence>
<dbReference type="InterPro" id="IPR005495">
    <property type="entry name" value="LptG/LptF_permease"/>
</dbReference>
<dbReference type="GO" id="GO:0015920">
    <property type="term" value="P:lipopolysaccharide transport"/>
    <property type="evidence" value="ECO:0007669"/>
    <property type="project" value="TreeGrafter"/>
</dbReference>
<dbReference type="PANTHER" id="PTHR33529:SF6">
    <property type="entry name" value="YJGP_YJGQ FAMILY PERMEASE"/>
    <property type="match status" value="1"/>
</dbReference>
<keyword evidence="5 6" id="KW-0472">Membrane</keyword>